<organism evidence="4 5">
    <name type="scientific">Ranitomeya imitator</name>
    <name type="common">mimic poison frog</name>
    <dbReference type="NCBI Taxonomy" id="111125"/>
    <lineage>
        <taxon>Eukaryota</taxon>
        <taxon>Metazoa</taxon>
        <taxon>Chordata</taxon>
        <taxon>Craniata</taxon>
        <taxon>Vertebrata</taxon>
        <taxon>Euteleostomi</taxon>
        <taxon>Amphibia</taxon>
        <taxon>Batrachia</taxon>
        <taxon>Anura</taxon>
        <taxon>Neobatrachia</taxon>
        <taxon>Hyloidea</taxon>
        <taxon>Dendrobatidae</taxon>
        <taxon>Dendrobatinae</taxon>
        <taxon>Ranitomeya</taxon>
    </lineage>
</organism>
<dbReference type="Gene3D" id="2.60.120.200">
    <property type="match status" value="2"/>
</dbReference>
<evidence type="ECO:0000256" key="2">
    <source>
        <dbReference type="RuleBase" id="RU102079"/>
    </source>
</evidence>
<dbReference type="InterPro" id="IPR013320">
    <property type="entry name" value="ConA-like_dom_sf"/>
</dbReference>
<comment type="caution">
    <text evidence="4">The sequence shown here is derived from an EMBL/GenBank/DDBJ whole genome shotgun (WGS) entry which is preliminary data.</text>
</comment>
<name>A0ABN9L1K7_9NEOB</name>
<dbReference type="Pfam" id="PF00337">
    <property type="entry name" value="Gal-bind_lectin"/>
    <property type="match status" value="2"/>
</dbReference>
<reference evidence="4" key="1">
    <citation type="submission" date="2023-07" db="EMBL/GenBank/DDBJ databases">
        <authorList>
            <person name="Stuckert A."/>
        </authorList>
    </citation>
    <scope>NUCLEOTIDE SEQUENCE</scope>
</reference>
<dbReference type="InterPro" id="IPR044156">
    <property type="entry name" value="Galectin-like"/>
</dbReference>
<dbReference type="Proteomes" id="UP001176940">
    <property type="component" value="Unassembled WGS sequence"/>
</dbReference>
<dbReference type="SUPFAM" id="SSF49899">
    <property type="entry name" value="Concanavalin A-like lectins/glucanases"/>
    <property type="match status" value="2"/>
</dbReference>
<dbReference type="PROSITE" id="PS51304">
    <property type="entry name" value="GALECTIN"/>
    <property type="match status" value="2"/>
</dbReference>
<keyword evidence="5" id="KW-1185">Reference proteome</keyword>
<protein>
    <recommendedName>
        <fullName evidence="2">Galectin</fullName>
    </recommendedName>
</protein>
<dbReference type="PANTHER" id="PTHR11346">
    <property type="entry name" value="GALECTIN"/>
    <property type="match status" value="1"/>
</dbReference>
<gene>
    <name evidence="4" type="ORF">RIMI_LOCUS4475080</name>
</gene>
<dbReference type="SMART" id="SM00908">
    <property type="entry name" value="Gal-bind_lectin"/>
    <property type="match status" value="2"/>
</dbReference>
<evidence type="ECO:0000313" key="5">
    <source>
        <dbReference type="Proteomes" id="UP001176940"/>
    </source>
</evidence>
<evidence type="ECO:0000256" key="1">
    <source>
        <dbReference type="ARBA" id="ARBA00022734"/>
    </source>
</evidence>
<dbReference type="CDD" id="cd00070">
    <property type="entry name" value="GLECT"/>
    <property type="match status" value="2"/>
</dbReference>
<dbReference type="PANTHER" id="PTHR11346:SF22">
    <property type="entry name" value="GALECTIN-8"/>
    <property type="match status" value="1"/>
</dbReference>
<dbReference type="SMART" id="SM00276">
    <property type="entry name" value="GLECT"/>
    <property type="match status" value="2"/>
</dbReference>
<sequence>MSQIMSGFRKEKEKAGYIGGLSILINKEDMSGNRLHQAIFDPIVPYVGTIFSNLEPGTMVVVHGVVAHNADRFQIDFQCGSSVKPRSDVAFHFNPRYKGSGVIVCNTLLNEKWGWEEKSYQMPFQKGQRFEVVFFVLPNKFQVAANGKHLLIYKHRVSLDKIDTLSISGMVEINTVGFANHTTPPGSQPTSLALSSMSSAQASQRSMAVQIPYTGNLPDTFGPGRTVLVKGEIKKNAQRFSIDLKPSSSQDIALHLNPRMKEKVFVRNTYLCDCWGTEERLLSEFPFFPEMYFELLIYCEAHQYKVAINGQHILEYKHRFKDLAKINKICINGDIELHDVRVW</sequence>
<evidence type="ECO:0000259" key="3">
    <source>
        <dbReference type="PROSITE" id="PS51304"/>
    </source>
</evidence>
<feature type="domain" description="Galectin" evidence="3">
    <location>
        <begin position="213"/>
        <end position="343"/>
    </location>
</feature>
<dbReference type="InterPro" id="IPR001079">
    <property type="entry name" value="Galectin_CRD"/>
</dbReference>
<accession>A0ABN9L1K7</accession>
<feature type="domain" description="Galectin" evidence="3">
    <location>
        <begin position="46"/>
        <end position="179"/>
    </location>
</feature>
<dbReference type="EMBL" id="CAUEEQ010007223">
    <property type="protein sequence ID" value="CAJ0930769.1"/>
    <property type="molecule type" value="Genomic_DNA"/>
</dbReference>
<evidence type="ECO:0000313" key="4">
    <source>
        <dbReference type="EMBL" id="CAJ0930769.1"/>
    </source>
</evidence>
<keyword evidence="1 2" id="KW-0430">Lectin</keyword>
<proteinExistence type="predicted"/>